<dbReference type="InterPro" id="IPR011990">
    <property type="entry name" value="TPR-like_helical_dom_sf"/>
</dbReference>
<dbReference type="AlphaFoldDB" id="A0A8D8QYZ2"/>
<evidence type="ECO:0000256" key="1">
    <source>
        <dbReference type="PROSITE-ProRule" id="PRU00339"/>
    </source>
</evidence>
<feature type="compositionally biased region" description="Low complexity" evidence="2">
    <location>
        <begin position="129"/>
        <end position="152"/>
    </location>
</feature>
<dbReference type="PANTHER" id="PTHR44117:SF1">
    <property type="entry name" value="INTRAFLAGELLAR TRANSPORT PROTEIN 88 HOMOLOG"/>
    <property type="match status" value="1"/>
</dbReference>
<keyword evidence="3" id="KW-0969">Cilium</keyword>
<dbReference type="GO" id="GO:0097546">
    <property type="term" value="C:ciliary base"/>
    <property type="evidence" value="ECO:0007669"/>
    <property type="project" value="TreeGrafter"/>
</dbReference>
<evidence type="ECO:0000256" key="2">
    <source>
        <dbReference type="SAM" id="MobiDB-lite"/>
    </source>
</evidence>
<dbReference type="InterPro" id="IPR019734">
    <property type="entry name" value="TPR_rpt"/>
</dbReference>
<keyword evidence="3" id="KW-0966">Cell projection</keyword>
<proteinExistence type="predicted"/>
<dbReference type="Gene3D" id="1.25.40.10">
    <property type="entry name" value="Tetratricopeptide repeat domain"/>
    <property type="match status" value="1"/>
</dbReference>
<dbReference type="PANTHER" id="PTHR44117">
    <property type="entry name" value="INTRAFLAGELLAR TRANSPORT PROTEIN 88 HOMOLOG"/>
    <property type="match status" value="1"/>
</dbReference>
<dbReference type="GO" id="GO:0036064">
    <property type="term" value="C:ciliary basal body"/>
    <property type="evidence" value="ECO:0007669"/>
    <property type="project" value="TreeGrafter"/>
</dbReference>
<dbReference type="GO" id="GO:0005814">
    <property type="term" value="C:centriole"/>
    <property type="evidence" value="ECO:0007669"/>
    <property type="project" value="TreeGrafter"/>
</dbReference>
<name>A0A8D8QYZ2_9HEMI</name>
<reference evidence="3" key="1">
    <citation type="submission" date="2021-05" db="EMBL/GenBank/DDBJ databases">
        <authorList>
            <person name="Alioto T."/>
            <person name="Alioto T."/>
            <person name="Gomez Garrido J."/>
        </authorList>
    </citation>
    <scope>NUCLEOTIDE SEQUENCE</scope>
</reference>
<sequence>MKRRQTKQAFHYHFESYRYYPSNLLVLDWLGAYYIEMRVPEKALPFFEKAALIQPDEVKWKLIIGSCHRRCGNYQVALDLYKEVYAKNPDNIECLKFLVRLCQDLGLKEVTDYALELKKAEKAKDVRARVGSSGRPDSRRSSGTSGRSSSKGYVSDDRPDSEELGELYYFIPQHLHDVRNVWENVGKKWKMGNCKHTFPNIRVEKN</sequence>
<feature type="repeat" description="TPR" evidence="1">
    <location>
        <begin position="58"/>
        <end position="91"/>
    </location>
</feature>
<dbReference type="GO" id="GO:0042073">
    <property type="term" value="P:intraciliary transport"/>
    <property type="evidence" value="ECO:0007669"/>
    <property type="project" value="TreeGrafter"/>
</dbReference>
<feature type="repeat" description="TPR" evidence="1">
    <location>
        <begin position="24"/>
        <end position="57"/>
    </location>
</feature>
<dbReference type="SUPFAM" id="SSF48452">
    <property type="entry name" value="TPR-like"/>
    <property type="match status" value="1"/>
</dbReference>
<accession>A0A8D8QYZ2</accession>
<feature type="region of interest" description="Disordered" evidence="2">
    <location>
        <begin position="126"/>
        <end position="159"/>
    </location>
</feature>
<dbReference type="PROSITE" id="PS50005">
    <property type="entry name" value="TPR"/>
    <property type="match status" value="2"/>
</dbReference>
<dbReference type="GO" id="GO:0097730">
    <property type="term" value="C:non-motile cilium"/>
    <property type="evidence" value="ECO:0007669"/>
    <property type="project" value="TreeGrafter"/>
</dbReference>
<dbReference type="GO" id="GO:0019894">
    <property type="term" value="F:kinesin binding"/>
    <property type="evidence" value="ECO:0007669"/>
    <property type="project" value="TreeGrafter"/>
</dbReference>
<protein>
    <submittedName>
        <fullName evidence="3">Intraflagellar transport protein 88 homolog</fullName>
    </submittedName>
</protein>
<keyword evidence="1" id="KW-0802">TPR repeat</keyword>
<keyword evidence="3" id="KW-0282">Flagellum</keyword>
<dbReference type="GO" id="GO:1905515">
    <property type="term" value="P:non-motile cilium assembly"/>
    <property type="evidence" value="ECO:0007669"/>
    <property type="project" value="TreeGrafter"/>
</dbReference>
<evidence type="ECO:0000313" key="3">
    <source>
        <dbReference type="EMBL" id="CAG6640001.1"/>
    </source>
</evidence>
<organism evidence="3">
    <name type="scientific">Cacopsylla melanoneura</name>
    <dbReference type="NCBI Taxonomy" id="428564"/>
    <lineage>
        <taxon>Eukaryota</taxon>
        <taxon>Metazoa</taxon>
        <taxon>Ecdysozoa</taxon>
        <taxon>Arthropoda</taxon>
        <taxon>Hexapoda</taxon>
        <taxon>Insecta</taxon>
        <taxon>Pterygota</taxon>
        <taxon>Neoptera</taxon>
        <taxon>Paraneoptera</taxon>
        <taxon>Hemiptera</taxon>
        <taxon>Sternorrhyncha</taxon>
        <taxon>Psylloidea</taxon>
        <taxon>Psyllidae</taxon>
        <taxon>Psyllinae</taxon>
        <taxon>Cacopsylla</taxon>
    </lineage>
</organism>
<dbReference type="EMBL" id="HBUF01110203">
    <property type="protein sequence ID" value="CAG6640001.1"/>
    <property type="molecule type" value="Transcribed_RNA"/>
</dbReference>